<dbReference type="InterPro" id="IPR001977">
    <property type="entry name" value="Depp_CoAkinase"/>
</dbReference>
<comment type="function">
    <text evidence="3">Catalyzes the phosphorylation of the 3'-hydroxyl group of dephosphocoenzyme A to form coenzyme A.</text>
</comment>
<evidence type="ECO:0000256" key="3">
    <source>
        <dbReference type="HAMAP-Rule" id="MF_00376"/>
    </source>
</evidence>
<comment type="catalytic activity">
    <reaction evidence="3">
        <text>3'-dephospho-CoA + ATP = ADP + CoA + H(+)</text>
        <dbReference type="Rhea" id="RHEA:18245"/>
        <dbReference type="ChEBI" id="CHEBI:15378"/>
        <dbReference type="ChEBI" id="CHEBI:30616"/>
        <dbReference type="ChEBI" id="CHEBI:57287"/>
        <dbReference type="ChEBI" id="CHEBI:57328"/>
        <dbReference type="ChEBI" id="CHEBI:456216"/>
        <dbReference type="EC" id="2.7.1.24"/>
    </reaction>
</comment>
<dbReference type="Gene3D" id="3.40.50.300">
    <property type="entry name" value="P-loop containing nucleotide triphosphate hydrolases"/>
    <property type="match status" value="1"/>
</dbReference>
<evidence type="ECO:0000313" key="6">
    <source>
        <dbReference type="Proteomes" id="UP001595733"/>
    </source>
</evidence>
<dbReference type="InterPro" id="IPR027417">
    <property type="entry name" value="P-loop_NTPase"/>
</dbReference>
<comment type="similarity">
    <text evidence="3">Belongs to the CoaE family.</text>
</comment>
<name>A0ABV8UZF4_9BACL</name>
<keyword evidence="3" id="KW-0963">Cytoplasm</keyword>
<dbReference type="Proteomes" id="UP001595733">
    <property type="component" value="Unassembled WGS sequence"/>
</dbReference>
<dbReference type="EMBL" id="JBHSEF010000026">
    <property type="protein sequence ID" value="MFC4355938.1"/>
    <property type="molecule type" value="Genomic_DNA"/>
</dbReference>
<comment type="pathway">
    <text evidence="3">Cofactor biosynthesis; coenzyme A biosynthesis; CoA from (R)-pantothenate: step 5/5.</text>
</comment>
<sequence>MIVGLTGSIATGKSTVANRLKELGLPIVDADVVARLVVEPGSKTLTAIHKVFGDEALLSDGSMNREGIGRQIFGDKEKRDKLNAIIHPAIRQEMLRQRDEHVAAGESIVVMDIPLLFESQLQHFVDRILVVGTSEETQIKRLMKRNDFSHEDALQRIQSQIPVREKMDQADDVLLNEGSVQELYEKVDELVATWKAQLSE</sequence>
<evidence type="ECO:0000256" key="4">
    <source>
        <dbReference type="NCBIfam" id="TIGR00152"/>
    </source>
</evidence>
<dbReference type="EC" id="2.7.1.24" evidence="3 4"/>
<evidence type="ECO:0000256" key="2">
    <source>
        <dbReference type="ARBA" id="ARBA00022840"/>
    </source>
</evidence>
<dbReference type="RefSeq" id="WP_378142499.1">
    <property type="nucleotide sequence ID" value="NZ_JBHSEF010000026.1"/>
</dbReference>
<gene>
    <name evidence="3 5" type="primary">coaE</name>
    <name evidence="5" type="ORF">ACFO0S_12830</name>
</gene>
<dbReference type="SUPFAM" id="SSF52540">
    <property type="entry name" value="P-loop containing nucleoside triphosphate hydrolases"/>
    <property type="match status" value="1"/>
</dbReference>
<dbReference type="GO" id="GO:0004140">
    <property type="term" value="F:dephospho-CoA kinase activity"/>
    <property type="evidence" value="ECO:0007669"/>
    <property type="project" value="UniProtKB-EC"/>
</dbReference>
<dbReference type="PROSITE" id="PS51219">
    <property type="entry name" value="DPCK"/>
    <property type="match status" value="1"/>
</dbReference>
<keyword evidence="2 3" id="KW-0067">ATP-binding</keyword>
<comment type="caution">
    <text evidence="5">The sequence shown here is derived from an EMBL/GenBank/DDBJ whole genome shotgun (WGS) entry which is preliminary data.</text>
</comment>
<protein>
    <recommendedName>
        <fullName evidence="3 4">Dephospho-CoA kinase</fullName>
        <ecNumber evidence="3 4">2.7.1.24</ecNumber>
    </recommendedName>
    <alternativeName>
        <fullName evidence="3">Dephosphocoenzyme A kinase</fullName>
    </alternativeName>
</protein>
<keyword evidence="3" id="KW-0173">Coenzyme A biosynthesis</keyword>
<dbReference type="PANTHER" id="PTHR10695:SF46">
    <property type="entry name" value="BIFUNCTIONAL COENZYME A SYNTHASE-RELATED"/>
    <property type="match status" value="1"/>
</dbReference>
<evidence type="ECO:0000256" key="1">
    <source>
        <dbReference type="ARBA" id="ARBA00022741"/>
    </source>
</evidence>
<proteinExistence type="inferred from homology"/>
<comment type="subcellular location">
    <subcellularLocation>
        <location evidence="3">Cytoplasm</location>
    </subcellularLocation>
</comment>
<keyword evidence="3 5" id="KW-0808">Transferase</keyword>
<organism evidence="5 6">
    <name type="scientific">Chryseomicrobium palamuruense</name>
    <dbReference type="NCBI Taxonomy" id="682973"/>
    <lineage>
        <taxon>Bacteria</taxon>
        <taxon>Bacillati</taxon>
        <taxon>Bacillota</taxon>
        <taxon>Bacilli</taxon>
        <taxon>Bacillales</taxon>
        <taxon>Caryophanaceae</taxon>
        <taxon>Chryseomicrobium</taxon>
    </lineage>
</organism>
<keyword evidence="3 5" id="KW-0418">Kinase</keyword>
<keyword evidence="6" id="KW-1185">Reference proteome</keyword>
<dbReference type="PANTHER" id="PTHR10695">
    <property type="entry name" value="DEPHOSPHO-COA KINASE-RELATED"/>
    <property type="match status" value="1"/>
</dbReference>
<dbReference type="NCBIfam" id="TIGR00152">
    <property type="entry name" value="dephospho-CoA kinase"/>
    <property type="match status" value="1"/>
</dbReference>
<accession>A0ABV8UZF4</accession>
<dbReference type="Pfam" id="PF01121">
    <property type="entry name" value="CoaE"/>
    <property type="match status" value="1"/>
</dbReference>
<dbReference type="CDD" id="cd02022">
    <property type="entry name" value="DPCK"/>
    <property type="match status" value="1"/>
</dbReference>
<keyword evidence="1 3" id="KW-0547">Nucleotide-binding</keyword>
<dbReference type="HAMAP" id="MF_00376">
    <property type="entry name" value="Dephospho_CoA_kinase"/>
    <property type="match status" value="1"/>
</dbReference>
<feature type="binding site" evidence="3">
    <location>
        <begin position="10"/>
        <end position="15"/>
    </location>
    <ligand>
        <name>ATP</name>
        <dbReference type="ChEBI" id="CHEBI:30616"/>
    </ligand>
</feature>
<evidence type="ECO:0000313" key="5">
    <source>
        <dbReference type="EMBL" id="MFC4355938.1"/>
    </source>
</evidence>
<reference evidence="6" key="1">
    <citation type="journal article" date="2019" name="Int. J. Syst. Evol. Microbiol.">
        <title>The Global Catalogue of Microorganisms (GCM) 10K type strain sequencing project: providing services to taxonomists for standard genome sequencing and annotation.</title>
        <authorList>
            <consortium name="The Broad Institute Genomics Platform"/>
            <consortium name="The Broad Institute Genome Sequencing Center for Infectious Disease"/>
            <person name="Wu L."/>
            <person name="Ma J."/>
        </authorList>
    </citation>
    <scope>NUCLEOTIDE SEQUENCE [LARGE SCALE GENOMIC DNA]</scope>
    <source>
        <strain evidence="6">CCUG 50353</strain>
    </source>
</reference>